<accession>A0ABR3CWQ2</accession>
<proteinExistence type="inferred from homology"/>
<dbReference type="Gene3D" id="2.70.50.70">
    <property type="match status" value="1"/>
</dbReference>
<comment type="caution">
    <text evidence="8">The sequence shown here is derived from an EMBL/GenBank/DDBJ whole genome shotgun (WGS) entry which is preliminary data.</text>
</comment>
<dbReference type="Proteomes" id="UP001430584">
    <property type="component" value="Unassembled WGS sequence"/>
</dbReference>
<keyword evidence="4" id="KW-1015">Disulfide bond</keyword>
<comment type="cofactor">
    <cofactor evidence="1">
        <name>Cu(2+)</name>
        <dbReference type="ChEBI" id="CHEBI:29036"/>
    </cofactor>
</comment>
<evidence type="ECO:0000256" key="6">
    <source>
        <dbReference type="ARBA" id="ARBA00034311"/>
    </source>
</evidence>
<feature type="domain" description="Chitin-binding type-4" evidence="7">
    <location>
        <begin position="19"/>
        <end position="188"/>
    </location>
</feature>
<evidence type="ECO:0000256" key="2">
    <source>
        <dbReference type="ARBA" id="ARBA00022723"/>
    </source>
</evidence>
<evidence type="ECO:0000259" key="7">
    <source>
        <dbReference type="Pfam" id="PF03067"/>
    </source>
</evidence>
<gene>
    <name evidence="8" type="ORF">SLS55_001296</name>
</gene>
<dbReference type="InterPro" id="IPR052282">
    <property type="entry name" value="Starch-active_LPMO"/>
</dbReference>
<organism evidence="8 9">
    <name type="scientific">Diplodia seriata</name>
    <dbReference type="NCBI Taxonomy" id="420778"/>
    <lineage>
        <taxon>Eukaryota</taxon>
        <taxon>Fungi</taxon>
        <taxon>Dikarya</taxon>
        <taxon>Ascomycota</taxon>
        <taxon>Pezizomycotina</taxon>
        <taxon>Dothideomycetes</taxon>
        <taxon>Dothideomycetes incertae sedis</taxon>
        <taxon>Botryosphaeriales</taxon>
        <taxon>Botryosphaeriaceae</taxon>
        <taxon>Diplodia</taxon>
    </lineage>
</organism>
<dbReference type="EMBL" id="JAJVCZ030000001">
    <property type="protein sequence ID" value="KAL0265331.1"/>
    <property type="molecule type" value="Genomic_DNA"/>
</dbReference>
<evidence type="ECO:0000313" key="9">
    <source>
        <dbReference type="Proteomes" id="UP001430584"/>
    </source>
</evidence>
<dbReference type="Pfam" id="PF03067">
    <property type="entry name" value="LPMO_10"/>
    <property type="match status" value="1"/>
</dbReference>
<keyword evidence="9" id="KW-1185">Reference proteome</keyword>
<evidence type="ECO:0000313" key="8">
    <source>
        <dbReference type="EMBL" id="KAL0265331.1"/>
    </source>
</evidence>
<name>A0ABR3CWQ2_9PEZI</name>
<evidence type="ECO:0000256" key="1">
    <source>
        <dbReference type="ARBA" id="ARBA00001973"/>
    </source>
</evidence>
<dbReference type="GeneID" id="92005381"/>
<keyword evidence="5" id="KW-0325">Glycoprotein</keyword>
<keyword evidence="2" id="KW-0479">Metal-binding</keyword>
<evidence type="ECO:0000256" key="5">
    <source>
        <dbReference type="ARBA" id="ARBA00023180"/>
    </source>
</evidence>
<dbReference type="RefSeq" id="XP_066638071.1">
    <property type="nucleotide sequence ID" value="XM_066772792.1"/>
</dbReference>
<evidence type="ECO:0000256" key="4">
    <source>
        <dbReference type="ARBA" id="ARBA00023157"/>
    </source>
</evidence>
<protein>
    <recommendedName>
        <fullName evidence="7">Chitin-binding type-4 domain-containing protein</fullName>
    </recommendedName>
</protein>
<dbReference type="PANTHER" id="PTHR36575:SF2">
    <property type="entry name" value="CHITIN-BINDING TYPE-4 DOMAIN-CONTAINING PROTEIN-RELATED"/>
    <property type="match status" value="1"/>
</dbReference>
<keyword evidence="3" id="KW-0186">Copper</keyword>
<evidence type="ECO:0000256" key="3">
    <source>
        <dbReference type="ARBA" id="ARBA00023008"/>
    </source>
</evidence>
<sequence length="319" mass="32701">MSAKYIAALPVLATMVAGHGFISKPQARMPGDAMAAACGQQVYSNQNSDHYGNVQGELQVASSQSDYDAAACDIWLCKGYKFADNKDNVQTYTAGQEVAFTAEIHAPHTGVANVSIVDTASNSVIGSALKSWDVYASTSTGVKDTDTSFSITMPSDLGDQCSTAGDCVIQWYWFAEDIDQTYESCVDFTMSGSGSGSSSSGSSSSAAASPATSAAAVAAVAATPSSTLATSAVATPATTAASSSSDSKLAQQIAAAFPSSVLTQTLPASATGTASVVPESSLPEGTTVQDLVDWFAQLVESIESSSSKKARRHARDLRA</sequence>
<dbReference type="PANTHER" id="PTHR36575">
    <property type="entry name" value="BINDING PROTEIN, PUTATIVE (AFU_ORTHOLOGUE AFUA_1G14430)-RELATED"/>
    <property type="match status" value="1"/>
</dbReference>
<reference evidence="8 9" key="1">
    <citation type="submission" date="2024-02" db="EMBL/GenBank/DDBJ databases">
        <title>De novo assembly and annotation of 12 fungi associated with fruit tree decline syndrome in Ontario, Canada.</title>
        <authorList>
            <person name="Sulman M."/>
            <person name="Ellouze W."/>
            <person name="Ilyukhin E."/>
        </authorList>
    </citation>
    <scope>NUCLEOTIDE SEQUENCE [LARGE SCALE GENOMIC DNA]</scope>
    <source>
        <strain evidence="8 9">FDS-637</strain>
    </source>
</reference>
<dbReference type="InterPro" id="IPR004302">
    <property type="entry name" value="Cellulose/chitin-bd_N"/>
</dbReference>
<comment type="similarity">
    <text evidence="6">Belongs to the polysaccharide monooxygenase AA13 family.</text>
</comment>